<gene>
    <name evidence="1" type="ORF">RPERSI_LOCUS34147</name>
</gene>
<evidence type="ECO:0000313" key="1">
    <source>
        <dbReference type="EMBL" id="CAG8846444.1"/>
    </source>
</evidence>
<dbReference type="Proteomes" id="UP000789920">
    <property type="component" value="Unassembled WGS sequence"/>
</dbReference>
<evidence type="ECO:0000313" key="2">
    <source>
        <dbReference type="Proteomes" id="UP000789920"/>
    </source>
</evidence>
<organism evidence="1 2">
    <name type="scientific">Racocetra persica</name>
    <dbReference type="NCBI Taxonomy" id="160502"/>
    <lineage>
        <taxon>Eukaryota</taxon>
        <taxon>Fungi</taxon>
        <taxon>Fungi incertae sedis</taxon>
        <taxon>Mucoromycota</taxon>
        <taxon>Glomeromycotina</taxon>
        <taxon>Glomeromycetes</taxon>
        <taxon>Diversisporales</taxon>
        <taxon>Gigasporaceae</taxon>
        <taxon>Racocetra</taxon>
    </lineage>
</organism>
<feature type="non-terminal residue" evidence="1">
    <location>
        <position position="1"/>
    </location>
</feature>
<keyword evidence="2" id="KW-1185">Reference proteome</keyword>
<comment type="caution">
    <text evidence="1">The sequence shown here is derived from an EMBL/GenBank/DDBJ whole genome shotgun (WGS) entry which is preliminary data.</text>
</comment>
<name>A0ACA9SUI8_9GLOM</name>
<accession>A0ACA9SUI8</accession>
<reference evidence="1" key="1">
    <citation type="submission" date="2021-06" db="EMBL/GenBank/DDBJ databases">
        <authorList>
            <person name="Kallberg Y."/>
            <person name="Tangrot J."/>
            <person name="Rosling A."/>
        </authorList>
    </citation>
    <scope>NUCLEOTIDE SEQUENCE</scope>
    <source>
        <strain evidence="1">MA461A</strain>
    </source>
</reference>
<dbReference type="EMBL" id="CAJVQC010151286">
    <property type="protein sequence ID" value="CAG8846444.1"/>
    <property type="molecule type" value="Genomic_DNA"/>
</dbReference>
<feature type="non-terminal residue" evidence="1">
    <location>
        <position position="149"/>
    </location>
</feature>
<proteinExistence type="predicted"/>
<protein>
    <submittedName>
        <fullName evidence="1">2239_t:CDS:1</fullName>
    </submittedName>
</protein>
<sequence length="149" mass="16114">YCSLGINIDNHNNFTPTTNAFECLDELTSKPLGTHFWAYSNWKRFNSIFLGAQDGSNNAITHIDDIKVNLTPEKINKTPDLVFEIVLGAYVGLMATAVAALGASAIAGEVVTTEVGVEANAIYVENEAVVAEANFGKELITYAEKAQQE</sequence>